<feature type="domain" description="HTH marR-type" evidence="4">
    <location>
        <begin position="11"/>
        <end position="144"/>
    </location>
</feature>
<organism evidence="5 6">
    <name type="scientific">Massilia aerilata</name>
    <dbReference type="NCBI Taxonomy" id="453817"/>
    <lineage>
        <taxon>Bacteria</taxon>
        <taxon>Pseudomonadati</taxon>
        <taxon>Pseudomonadota</taxon>
        <taxon>Betaproteobacteria</taxon>
        <taxon>Burkholderiales</taxon>
        <taxon>Oxalobacteraceae</taxon>
        <taxon>Telluria group</taxon>
        <taxon>Massilia</taxon>
    </lineage>
</organism>
<dbReference type="InterPro" id="IPR036390">
    <property type="entry name" value="WH_DNA-bd_sf"/>
</dbReference>
<comment type="caution">
    <text evidence="5">The sequence shown here is derived from an EMBL/GenBank/DDBJ whole genome shotgun (WGS) entry which is preliminary data.</text>
</comment>
<dbReference type="InterPro" id="IPR039422">
    <property type="entry name" value="MarR/SlyA-like"/>
</dbReference>
<dbReference type="EMBL" id="JBHSMZ010000008">
    <property type="protein sequence ID" value="MFC5549376.1"/>
    <property type="molecule type" value="Genomic_DNA"/>
</dbReference>
<accession>A0ABW0RX14</accession>
<keyword evidence="6" id="KW-1185">Reference proteome</keyword>
<dbReference type="PANTHER" id="PTHR33164">
    <property type="entry name" value="TRANSCRIPTIONAL REGULATOR, MARR FAMILY"/>
    <property type="match status" value="1"/>
</dbReference>
<dbReference type="RefSeq" id="WP_379771291.1">
    <property type="nucleotide sequence ID" value="NZ_JBHSMZ010000008.1"/>
</dbReference>
<protein>
    <submittedName>
        <fullName evidence="5">MarR family winged helix-turn-helix transcriptional regulator</fullName>
    </submittedName>
</protein>
<keyword evidence="3" id="KW-0804">Transcription</keyword>
<dbReference type="SUPFAM" id="SSF46785">
    <property type="entry name" value="Winged helix' DNA-binding domain"/>
    <property type="match status" value="1"/>
</dbReference>
<evidence type="ECO:0000256" key="3">
    <source>
        <dbReference type="ARBA" id="ARBA00023163"/>
    </source>
</evidence>
<dbReference type="Gene3D" id="1.10.10.10">
    <property type="entry name" value="Winged helix-like DNA-binding domain superfamily/Winged helix DNA-binding domain"/>
    <property type="match status" value="1"/>
</dbReference>
<sequence length="150" mass="16435">MMCDQPDSPVGERFSAAVHGTARGWRLLIDKQLKHLGIGQAGWMTIAMVAKSTEPMSQRALADLVGVEGPSMVSMLDRLEREGLVTRAPCASDRRVKLVHLTDAGTTLYQQVKEQANTVRTSLLGDIAPAQLKAATELLELLRTRIEEQL</sequence>
<dbReference type="SMART" id="SM00347">
    <property type="entry name" value="HTH_MARR"/>
    <property type="match status" value="1"/>
</dbReference>
<dbReference type="PRINTS" id="PR00598">
    <property type="entry name" value="HTHMARR"/>
</dbReference>
<keyword evidence="1" id="KW-0805">Transcription regulation</keyword>
<dbReference type="PROSITE" id="PS50995">
    <property type="entry name" value="HTH_MARR_2"/>
    <property type="match status" value="1"/>
</dbReference>
<dbReference type="InterPro" id="IPR000835">
    <property type="entry name" value="HTH_MarR-typ"/>
</dbReference>
<dbReference type="InterPro" id="IPR023187">
    <property type="entry name" value="Tscrpt_reg_MarR-type_CS"/>
</dbReference>
<dbReference type="Proteomes" id="UP001596086">
    <property type="component" value="Unassembled WGS sequence"/>
</dbReference>
<dbReference type="InterPro" id="IPR036388">
    <property type="entry name" value="WH-like_DNA-bd_sf"/>
</dbReference>
<dbReference type="PROSITE" id="PS01117">
    <property type="entry name" value="HTH_MARR_1"/>
    <property type="match status" value="1"/>
</dbReference>
<dbReference type="PANTHER" id="PTHR33164:SF64">
    <property type="entry name" value="TRANSCRIPTIONAL REGULATOR SLYA"/>
    <property type="match status" value="1"/>
</dbReference>
<evidence type="ECO:0000256" key="1">
    <source>
        <dbReference type="ARBA" id="ARBA00023015"/>
    </source>
</evidence>
<name>A0ABW0RX14_9BURK</name>
<evidence type="ECO:0000313" key="6">
    <source>
        <dbReference type="Proteomes" id="UP001596086"/>
    </source>
</evidence>
<keyword evidence="2" id="KW-0238">DNA-binding</keyword>
<evidence type="ECO:0000313" key="5">
    <source>
        <dbReference type="EMBL" id="MFC5549376.1"/>
    </source>
</evidence>
<gene>
    <name evidence="5" type="ORF">ACFPO9_12745</name>
</gene>
<evidence type="ECO:0000259" key="4">
    <source>
        <dbReference type="PROSITE" id="PS50995"/>
    </source>
</evidence>
<proteinExistence type="predicted"/>
<evidence type="ECO:0000256" key="2">
    <source>
        <dbReference type="ARBA" id="ARBA00023125"/>
    </source>
</evidence>
<reference evidence="6" key="1">
    <citation type="journal article" date="2019" name="Int. J. Syst. Evol. Microbiol.">
        <title>The Global Catalogue of Microorganisms (GCM) 10K type strain sequencing project: providing services to taxonomists for standard genome sequencing and annotation.</title>
        <authorList>
            <consortium name="The Broad Institute Genomics Platform"/>
            <consortium name="The Broad Institute Genome Sequencing Center for Infectious Disease"/>
            <person name="Wu L."/>
            <person name="Ma J."/>
        </authorList>
    </citation>
    <scope>NUCLEOTIDE SEQUENCE [LARGE SCALE GENOMIC DNA]</scope>
    <source>
        <strain evidence="6">CGMCC 4.5798</strain>
    </source>
</reference>
<dbReference type="Pfam" id="PF01047">
    <property type="entry name" value="MarR"/>
    <property type="match status" value="1"/>
</dbReference>